<sequence length="90" mass="10610">MENSWIEELRHHLKNEDKAKLKQEWAEIEALKLQGPNALEYVEFLRRHYSAEISPCAFEEIEVKSNMTPNFSGSFFFVISQYERGQKSSI</sequence>
<dbReference type="Proteomes" id="UP000198756">
    <property type="component" value="Unassembled WGS sequence"/>
</dbReference>
<name>A0A1G5XKT8_9BACT</name>
<protein>
    <submittedName>
        <fullName evidence="1">Uncharacterized protein</fullName>
    </submittedName>
</protein>
<accession>A0A1G5XKT8</accession>
<keyword evidence="2" id="KW-1185">Reference proteome</keyword>
<reference evidence="2" key="1">
    <citation type="submission" date="2016-10" db="EMBL/GenBank/DDBJ databases">
        <authorList>
            <person name="Varghese N."/>
            <person name="Submissions S."/>
        </authorList>
    </citation>
    <scope>NUCLEOTIDE SEQUENCE [LARGE SCALE GENOMIC DNA]</scope>
    <source>
        <strain evidence="2">DSM 22703</strain>
    </source>
</reference>
<proteinExistence type="predicted"/>
<dbReference type="EMBL" id="FMXE01000011">
    <property type="protein sequence ID" value="SDA71088.1"/>
    <property type="molecule type" value="Genomic_DNA"/>
</dbReference>
<gene>
    <name evidence="1" type="ORF">SAMN03080617_01846</name>
</gene>
<dbReference type="AlphaFoldDB" id="A0A1G5XKT8"/>
<evidence type="ECO:0000313" key="1">
    <source>
        <dbReference type="EMBL" id="SDA71088.1"/>
    </source>
</evidence>
<dbReference type="STRING" id="279824.SAMN03080617_01846"/>
<dbReference type="RefSeq" id="WP_092729660.1">
    <property type="nucleotide sequence ID" value="NZ_FMXE01000011.1"/>
</dbReference>
<evidence type="ECO:0000313" key="2">
    <source>
        <dbReference type="Proteomes" id="UP000198756"/>
    </source>
</evidence>
<organism evidence="1 2">
    <name type="scientific">Algoriphagus alkaliphilus</name>
    <dbReference type="NCBI Taxonomy" id="279824"/>
    <lineage>
        <taxon>Bacteria</taxon>
        <taxon>Pseudomonadati</taxon>
        <taxon>Bacteroidota</taxon>
        <taxon>Cytophagia</taxon>
        <taxon>Cytophagales</taxon>
        <taxon>Cyclobacteriaceae</taxon>
        <taxon>Algoriphagus</taxon>
    </lineage>
</organism>